<dbReference type="AlphaFoldDB" id="A0A1I7ZDK5"/>
<organism evidence="1 2">
    <name type="scientific">Steinernema glaseri</name>
    <dbReference type="NCBI Taxonomy" id="37863"/>
    <lineage>
        <taxon>Eukaryota</taxon>
        <taxon>Metazoa</taxon>
        <taxon>Ecdysozoa</taxon>
        <taxon>Nematoda</taxon>
        <taxon>Chromadorea</taxon>
        <taxon>Rhabditida</taxon>
        <taxon>Tylenchina</taxon>
        <taxon>Panagrolaimomorpha</taxon>
        <taxon>Strongyloidoidea</taxon>
        <taxon>Steinernematidae</taxon>
        <taxon>Steinernema</taxon>
    </lineage>
</organism>
<evidence type="ECO:0000313" key="2">
    <source>
        <dbReference type="WBParaSite" id="L893_g25371.t1"/>
    </source>
</evidence>
<keyword evidence="1" id="KW-1185">Reference proteome</keyword>
<name>A0A1I7ZDK5_9BILA</name>
<dbReference type="Proteomes" id="UP000095287">
    <property type="component" value="Unplaced"/>
</dbReference>
<proteinExistence type="predicted"/>
<sequence length="24" mass="2673">MSSIVECRAKGGWSMRVRENACDS</sequence>
<accession>A0A1I7ZDK5</accession>
<protein>
    <submittedName>
        <fullName evidence="2">SRCR domain-containing protein</fullName>
    </submittedName>
</protein>
<dbReference type="WBParaSite" id="L893_g25371.t1">
    <property type="protein sequence ID" value="L893_g25371.t1"/>
    <property type="gene ID" value="L893_g25371"/>
</dbReference>
<reference evidence="2" key="1">
    <citation type="submission" date="2016-11" db="UniProtKB">
        <authorList>
            <consortium name="WormBaseParasite"/>
        </authorList>
    </citation>
    <scope>IDENTIFICATION</scope>
</reference>
<evidence type="ECO:0000313" key="1">
    <source>
        <dbReference type="Proteomes" id="UP000095287"/>
    </source>
</evidence>